<dbReference type="InterPro" id="IPR052356">
    <property type="entry name" value="Thiol_S-MT"/>
</dbReference>
<accession>A0AAD7KH62</accession>
<evidence type="ECO:0008006" key="3">
    <source>
        <dbReference type="Google" id="ProtNLM"/>
    </source>
</evidence>
<dbReference type="EMBL" id="JARKIB010000001">
    <property type="protein sequence ID" value="KAJ7785695.1"/>
    <property type="molecule type" value="Genomic_DNA"/>
</dbReference>
<organism evidence="1 2">
    <name type="scientific">Mycena metata</name>
    <dbReference type="NCBI Taxonomy" id="1033252"/>
    <lineage>
        <taxon>Eukaryota</taxon>
        <taxon>Fungi</taxon>
        <taxon>Dikarya</taxon>
        <taxon>Basidiomycota</taxon>
        <taxon>Agaricomycotina</taxon>
        <taxon>Agaricomycetes</taxon>
        <taxon>Agaricomycetidae</taxon>
        <taxon>Agaricales</taxon>
        <taxon>Marasmiineae</taxon>
        <taxon>Mycenaceae</taxon>
        <taxon>Mycena</taxon>
    </lineage>
</organism>
<evidence type="ECO:0000313" key="2">
    <source>
        <dbReference type="Proteomes" id="UP001215598"/>
    </source>
</evidence>
<name>A0AAD7KH62_9AGAR</name>
<dbReference type="SUPFAM" id="SSF53335">
    <property type="entry name" value="S-adenosyl-L-methionine-dependent methyltransferases"/>
    <property type="match status" value="1"/>
</dbReference>
<reference evidence="1" key="1">
    <citation type="submission" date="2023-03" db="EMBL/GenBank/DDBJ databases">
        <title>Massive genome expansion in bonnet fungi (Mycena s.s.) driven by repeated elements and novel gene families across ecological guilds.</title>
        <authorList>
            <consortium name="Lawrence Berkeley National Laboratory"/>
            <person name="Harder C.B."/>
            <person name="Miyauchi S."/>
            <person name="Viragh M."/>
            <person name="Kuo A."/>
            <person name="Thoen E."/>
            <person name="Andreopoulos B."/>
            <person name="Lu D."/>
            <person name="Skrede I."/>
            <person name="Drula E."/>
            <person name="Henrissat B."/>
            <person name="Morin E."/>
            <person name="Kohler A."/>
            <person name="Barry K."/>
            <person name="LaButti K."/>
            <person name="Morin E."/>
            <person name="Salamov A."/>
            <person name="Lipzen A."/>
            <person name="Mereny Z."/>
            <person name="Hegedus B."/>
            <person name="Baldrian P."/>
            <person name="Stursova M."/>
            <person name="Weitz H."/>
            <person name="Taylor A."/>
            <person name="Grigoriev I.V."/>
            <person name="Nagy L.G."/>
            <person name="Martin F."/>
            <person name="Kauserud H."/>
        </authorList>
    </citation>
    <scope>NUCLEOTIDE SEQUENCE</scope>
    <source>
        <strain evidence="1">CBHHK182m</strain>
    </source>
</reference>
<dbReference type="Gene3D" id="3.40.50.150">
    <property type="entry name" value="Vaccinia Virus protein VP39"/>
    <property type="match status" value="1"/>
</dbReference>
<gene>
    <name evidence="1" type="ORF">B0H16DRAFT_1875846</name>
</gene>
<dbReference type="Proteomes" id="UP001215598">
    <property type="component" value="Unassembled WGS sequence"/>
</dbReference>
<comment type="caution">
    <text evidence="1">The sequence shown here is derived from an EMBL/GenBank/DDBJ whole genome shotgun (WGS) entry which is preliminary data.</text>
</comment>
<evidence type="ECO:0000313" key="1">
    <source>
        <dbReference type="EMBL" id="KAJ7785695.1"/>
    </source>
</evidence>
<protein>
    <recommendedName>
        <fullName evidence="3">Methyltransferase domain-containing protein</fullName>
    </recommendedName>
</protein>
<proteinExistence type="predicted"/>
<keyword evidence="2" id="KW-1185">Reference proteome</keyword>
<sequence>MQLSAALDIVGQIRWILMTGIPPVLKAIYASPSLIFDFTALSRISMATVWVPFGEGADIHAKVDKTNLITPNARGVVLDLGSGHGYTPNYLDRTKVTQFIAVEPNVLMHSSIRQKAEAAGFSEADGSLLILACGAEDTASILSSLHPDDTTSQAQVAQVNTIISVLTLCTIPAPQQTLRTLVDTVLAPGGEFLFYEHVLSPRTDVAWWQRFWTPIWSRVLDGCTLNRPTHIWVEQLVGEDGETFWAEGGSVWNSVDFPEENLFCRRLGRFVKK</sequence>
<dbReference type="PANTHER" id="PTHR45036:SF1">
    <property type="entry name" value="METHYLTRANSFERASE LIKE 7A"/>
    <property type="match status" value="1"/>
</dbReference>
<dbReference type="InterPro" id="IPR029063">
    <property type="entry name" value="SAM-dependent_MTases_sf"/>
</dbReference>
<dbReference type="PANTHER" id="PTHR45036">
    <property type="entry name" value="METHYLTRANSFERASE LIKE 7B"/>
    <property type="match status" value="1"/>
</dbReference>
<dbReference type="Pfam" id="PF13489">
    <property type="entry name" value="Methyltransf_23"/>
    <property type="match status" value="1"/>
</dbReference>
<dbReference type="AlphaFoldDB" id="A0AAD7KH62"/>